<reference evidence="7 8" key="1">
    <citation type="submission" date="2020-08" db="EMBL/GenBank/DDBJ databases">
        <title>Genomic Encyclopedia of Type Strains, Phase IV (KMG-IV): sequencing the most valuable type-strain genomes for metagenomic binning, comparative biology and taxonomic classification.</title>
        <authorList>
            <person name="Goeker M."/>
        </authorList>
    </citation>
    <scope>NUCLEOTIDE SEQUENCE [LARGE SCALE GENOMIC DNA]</scope>
    <source>
        <strain evidence="7 8">DSM 103526</strain>
    </source>
</reference>
<protein>
    <submittedName>
        <fullName evidence="7">Peroxiredoxin (Alkyl hydroperoxide reductase subunit C)</fullName>
        <ecNumber evidence="7">1.11.1.24</ecNumber>
    </submittedName>
</protein>
<evidence type="ECO:0000256" key="1">
    <source>
        <dbReference type="ARBA" id="ARBA00009796"/>
    </source>
</evidence>
<dbReference type="InterPro" id="IPR000866">
    <property type="entry name" value="AhpC/TSA"/>
</dbReference>
<dbReference type="SUPFAM" id="SSF52833">
    <property type="entry name" value="Thioredoxin-like"/>
    <property type="match status" value="1"/>
</dbReference>
<keyword evidence="8" id="KW-1185">Reference proteome</keyword>
<evidence type="ECO:0000313" key="7">
    <source>
        <dbReference type="EMBL" id="MBB6217645.1"/>
    </source>
</evidence>
<dbReference type="GO" id="GO:0008379">
    <property type="term" value="F:thioredoxin peroxidase activity"/>
    <property type="evidence" value="ECO:0007669"/>
    <property type="project" value="TreeGrafter"/>
</dbReference>
<dbReference type="AlphaFoldDB" id="A0A841L5Q1"/>
<name>A0A841L5Q1_9FIRM</name>
<sequence length="123" mass="13455">MNAVILAISTDSIFSHKMFMEISPSGRKINFPMLSDRTHEVSKSYGVLDEAGGYAYRATFIIDPEGNIQAFSVNPQPVGRNIDEILRILAGLQYTEKTGMGAPSGWVPGNPGIPTGWEYVGKY</sequence>
<evidence type="ECO:0000256" key="4">
    <source>
        <dbReference type="ARBA" id="ARBA00023002"/>
    </source>
</evidence>
<dbReference type="GO" id="GO:0033554">
    <property type="term" value="P:cellular response to stress"/>
    <property type="evidence" value="ECO:0007669"/>
    <property type="project" value="TreeGrafter"/>
</dbReference>
<dbReference type="InterPro" id="IPR050217">
    <property type="entry name" value="Peroxiredoxin"/>
</dbReference>
<dbReference type="Gene3D" id="3.40.30.10">
    <property type="entry name" value="Glutaredoxin"/>
    <property type="match status" value="1"/>
</dbReference>
<dbReference type="PANTHER" id="PTHR10681:SF121">
    <property type="entry name" value="ALKYL HYDROPEROXIDE REDUCTASE C"/>
    <property type="match status" value="1"/>
</dbReference>
<keyword evidence="3" id="KW-0049">Antioxidant</keyword>
<keyword evidence="5" id="KW-0676">Redox-active center</keyword>
<dbReference type="GO" id="GO:0006979">
    <property type="term" value="P:response to oxidative stress"/>
    <property type="evidence" value="ECO:0007669"/>
    <property type="project" value="TreeGrafter"/>
</dbReference>
<dbReference type="EC" id="1.11.1.24" evidence="7"/>
<dbReference type="GO" id="GO:0042744">
    <property type="term" value="P:hydrogen peroxide catabolic process"/>
    <property type="evidence" value="ECO:0007669"/>
    <property type="project" value="TreeGrafter"/>
</dbReference>
<accession>A0A841L5Q1</accession>
<feature type="domain" description="Alkyl hydroperoxide reductase subunit C/ Thiol specific antioxidant" evidence="6">
    <location>
        <begin position="2"/>
        <end position="70"/>
    </location>
</feature>
<keyword evidence="2 7" id="KW-0575">Peroxidase</keyword>
<organism evidence="7 8">
    <name type="scientific">Anaerosolibacter carboniphilus</name>
    <dbReference type="NCBI Taxonomy" id="1417629"/>
    <lineage>
        <taxon>Bacteria</taxon>
        <taxon>Bacillati</taxon>
        <taxon>Bacillota</taxon>
        <taxon>Clostridia</taxon>
        <taxon>Peptostreptococcales</taxon>
        <taxon>Thermotaleaceae</taxon>
        <taxon>Anaerosolibacter</taxon>
    </lineage>
</organism>
<proteinExistence type="inferred from homology"/>
<dbReference type="PANTHER" id="PTHR10681">
    <property type="entry name" value="THIOREDOXIN PEROXIDASE"/>
    <property type="match status" value="1"/>
</dbReference>
<dbReference type="GO" id="GO:0005829">
    <property type="term" value="C:cytosol"/>
    <property type="evidence" value="ECO:0007669"/>
    <property type="project" value="TreeGrafter"/>
</dbReference>
<gene>
    <name evidence="7" type="ORF">HNQ80_003768</name>
</gene>
<keyword evidence="4 7" id="KW-0560">Oxidoreductase</keyword>
<dbReference type="Pfam" id="PF00578">
    <property type="entry name" value="AhpC-TSA"/>
    <property type="match status" value="1"/>
</dbReference>
<comment type="similarity">
    <text evidence="1">Belongs to the peroxiredoxin family. AhpC/Prx1 subfamily.</text>
</comment>
<evidence type="ECO:0000256" key="5">
    <source>
        <dbReference type="ARBA" id="ARBA00023284"/>
    </source>
</evidence>
<evidence type="ECO:0000313" key="8">
    <source>
        <dbReference type="Proteomes" id="UP000579281"/>
    </source>
</evidence>
<comment type="caution">
    <text evidence="7">The sequence shown here is derived from an EMBL/GenBank/DDBJ whole genome shotgun (WGS) entry which is preliminary data.</text>
</comment>
<dbReference type="Proteomes" id="UP000579281">
    <property type="component" value="Unassembled WGS sequence"/>
</dbReference>
<evidence type="ECO:0000256" key="2">
    <source>
        <dbReference type="ARBA" id="ARBA00022559"/>
    </source>
</evidence>
<dbReference type="InterPro" id="IPR036249">
    <property type="entry name" value="Thioredoxin-like_sf"/>
</dbReference>
<dbReference type="EMBL" id="JACHEN010000026">
    <property type="protein sequence ID" value="MBB6217645.1"/>
    <property type="molecule type" value="Genomic_DNA"/>
</dbReference>
<evidence type="ECO:0000259" key="6">
    <source>
        <dbReference type="Pfam" id="PF00578"/>
    </source>
</evidence>
<evidence type="ECO:0000256" key="3">
    <source>
        <dbReference type="ARBA" id="ARBA00022862"/>
    </source>
</evidence>
<dbReference type="GO" id="GO:0045454">
    <property type="term" value="P:cell redox homeostasis"/>
    <property type="evidence" value="ECO:0007669"/>
    <property type="project" value="TreeGrafter"/>
</dbReference>